<keyword evidence="2" id="KW-1185">Reference proteome</keyword>
<reference evidence="1 2" key="1">
    <citation type="journal article" date="2011" name="J. Bacteriol.">
        <title>Whole-genome shotgun sequencing of the sulfur-oxidizing chemoautotroph Tetrathiobacter kashmirensis.</title>
        <authorList>
            <person name="Ghosh W."/>
            <person name="George A."/>
            <person name="Agarwal A."/>
            <person name="Raj P."/>
            <person name="Alam M."/>
            <person name="Pyne P."/>
            <person name="Das Gupta S.K."/>
        </authorList>
    </citation>
    <scope>NUCLEOTIDE SEQUENCE [LARGE SCALE GENOMIC DNA]</scope>
    <source>
        <strain evidence="1 2">WT001</strain>
    </source>
</reference>
<protein>
    <recommendedName>
        <fullName evidence="3">Peptidase S9 prolyl oligopeptidase catalytic domain-containing protein</fullName>
    </recommendedName>
</protein>
<accession>I3UGY5</accession>
<dbReference type="STRING" id="1036672.TKWG_23380"/>
<dbReference type="InterPro" id="IPR029058">
    <property type="entry name" value="AB_hydrolase_fold"/>
</dbReference>
<name>I3UGY5_ADVKW</name>
<dbReference type="HOGENOM" id="CLU_1514798_0_0_4"/>
<dbReference type="Gene3D" id="3.40.50.1820">
    <property type="entry name" value="alpha/beta hydrolase"/>
    <property type="match status" value="1"/>
</dbReference>
<proteinExistence type="predicted"/>
<dbReference type="SUPFAM" id="SSF53474">
    <property type="entry name" value="alpha/beta-Hydrolases"/>
    <property type="match status" value="1"/>
</dbReference>
<evidence type="ECO:0000313" key="2">
    <source>
        <dbReference type="Proteomes" id="UP000005267"/>
    </source>
</evidence>
<organism evidence="1 2">
    <name type="scientific">Advenella kashmirensis (strain DSM 17095 / LMG 22695 / WT001)</name>
    <name type="common">Tetrathiobacter kashmirensis</name>
    <dbReference type="NCBI Taxonomy" id="1036672"/>
    <lineage>
        <taxon>Bacteria</taxon>
        <taxon>Pseudomonadati</taxon>
        <taxon>Pseudomonadota</taxon>
        <taxon>Betaproteobacteria</taxon>
        <taxon>Burkholderiales</taxon>
        <taxon>Alcaligenaceae</taxon>
    </lineage>
</organism>
<dbReference type="EMBL" id="CP003555">
    <property type="protein sequence ID" value="AFK64273.1"/>
    <property type="molecule type" value="Genomic_DNA"/>
</dbReference>
<evidence type="ECO:0008006" key="3">
    <source>
        <dbReference type="Google" id="ProtNLM"/>
    </source>
</evidence>
<dbReference type="AlphaFoldDB" id="I3UGY5"/>
<dbReference type="Proteomes" id="UP000005267">
    <property type="component" value="Chromosome"/>
</dbReference>
<dbReference type="KEGG" id="aka:TKWG_23380"/>
<sequence length="177" mass="20379">MLQLIIQNLKSIYKLPAIYIWGSSMGGYGAILHGLACKAHAVYAHIPQTKLAGTHYTDGRNKRFFSPLVSKRKWAFSTNSVFTEPHVDLCKYLAKFRPHKSPVFFLTQNTFDYPFYVREHLLPFVARCDELGFAYSVTMPLIKGHKLFLNIAQAVAQNFDKEHKKIRQWRIQGSIDT</sequence>
<evidence type="ECO:0000313" key="1">
    <source>
        <dbReference type="EMBL" id="AFK64273.1"/>
    </source>
</evidence>
<gene>
    <name evidence="1" type="ordered locus">TKWG_23380</name>
</gene>
<reference evidence="2" key="2">
    <citation type="journal article" date="2013" name="PLoS ONE">
        <title>Genome implosion elicits host-confinement in Alcaligenaceae: evidence from the comparative genomics of Tetrathiobacter kashmirensis, a pathogen in the making.</title>
        <authorList>
            <person name="Ghosh W."/>
            <person name="Alam M."/>
            <person name="Roy C."/>
            <person name="Pyne P."/>
            <person name="George A."/>
            <person name="Chakraborty R."/>
            <person name="Majumder S."/>
            <person name="Agarwal A."/>
            <person name="Chakraborty S."/>
            <person name="Majumdar S."/>
            <person name="Gupta S.K."/>
        </authorList>
    </citation>
    <scope>NUCLEOTIDE SEQUENCE [LARGE SCALE GENOMIC DNA]</scope>
    <source>
        <strain evidence="2">WT001</strain>
    </source>
</reference>